<dbReference type="InterPro" id="IPR052893">
    <property type="entry name" value="TCS_response_regulator"/>
</dbReference>
<dbReference type="RefSeq" id="WP_074669774.1">
    <property type="nucleotide sequence ID" value="NZ_CAJQES010000005.1"/>
</dbReference>
<feature type="modified residue" description="4-aspartylphosphate" evidence="1">
    <location>
        <position position="63"/>
    </location>
</feature>
<dbReference type="PANTHER" id="PTHR44520:SF2">
    <property type="entry name" value="RESPONSE REGULATOR RCP1"/>
    <property type="match status" value="1"/>
</dbReference>
<dbReference type="PROSITE" id="PS50110">
    <property type="entry name" value="RESPONSE_REGULATORY"/>
    <property type="match status" value="1"/>
</dbReference>
<dbReference type="OrthoDB" id="673128at2"/>
<evidence type="ECO:0000313" key="4">
    <source>
        <dbReference type="Proteomes" id="UP000183038"/>
    </source>
</evidence>
<accession>A0A1H4JA62</accession>
<dbReference type="AlphaFoldDB" id="A0A1H4JA62"/>
<proteinExistence type="predicted"/>
<organism evidence="3 4">
    <name type="scientific">Maribacter dokdonensis</name>
    <dbReference type="NCBI Taxonomy" id="320912"/>
    <lineage>
        <taxon>Bacteria</taxon>
        <taxon>Pseudomonadati</taxon>
        <taxon>Bacteroidota</taxon>
        <taxon>Flavobacteriia</taxon>
        <taxon>Flavobacteriales</taxon>
        <taxon>Flavobacteriaceae</taxon>
        <taxon>Maribacter</taxon>
    </lineage>
</organism>
<dbReference type="Pfam" id="PF00072">
    <property type="entry name" value="Response_reg"/>
    <property type="match status" value="1"/>
</dbReference>
<protein>
    <submittedName>
        <fullName evidence="3">Response regulator receiver domain-containing protein</fullName>
    </submittedName>
</protein>
<dbReference type="InterPro" id="IPR001789">
    <property type="entry name" value="Sig_transdc_resp-reg_receiver"/>
</dbReference>
<dbReference type="InterPro" id="IPR011006">
    <property type="entry name" value="CheY-like_superfamily"/>
</dbReference>
<name>A0A1H4JA62_9FLAO</name>
<keyword evidence="1" id="KW-0597">Phosphoprotein</keyword>
<gene>
    <name evidence="3" type="ORF">SAMN05192540_0230</name>
</gene>
<dbReference type="GO" id="GO:0000160">
    <property type="term" value="P:phosphorelay signal transduction system"/>
    <property type="evidence" value="ECO:0007669"/>
    <property type="project" value="InterPro"/>
</dbReference>
<reference evidence="3 4" key="1">
    <citation type="submission" date="2016-10" db="EMBL/GenBank/DDBJ databases">
        <authorList>
            <person name="de Groot N.N."/>
        </authorList>
    </citation>
    <scope>NUCLEOTIDE SEQUENCE [LARGE SCALE GENOMIC DNA]</scope>
    <source>
        <strain evidence="3 4">MAR_2009_71</strain>
    </source>
</reference>
<feature type="domain" description="Response regulatory" evidence="2">
    <location>
        <begin position="6"/>
        <end position="134"/>
    </location>
</feature>
<sequence length="134" mass="15387">MKKISDITIIDDDAITVFGLRKLISSSVDCNTIASYANGKIAIDAMINFFNNEQQIPQIIFLDINMPIMDGWEFLEAFINLPITDKIRINIVTSSIDPRDQQQWEYFKGKSHHLITFNQKPIDRNKIVEITQVA</sequence>
<evidence type="ECO:0000313" key="3">
    <source>
        <dbReference type="EMBL" id="SEB42945.1"/>
    </source>
</evidence>
<evidence type="ECO:0000259" key="2">
    <source>
        <dbReference type="PROSITE" id="PS50110"/>
    </source>
</evidence>
<dbReference type="EMBL" id="FNTB01000001">
    <property type="protein sequence ID" value="SEB42945.1"/>
    <property type="molecule type" value="Genomic_DNA"/>
</dbReference>
<evidence type="ECO:0000256" key="1">
    <source>
        <dbReference type="PROSITE-ProRule" id="PRU00169"/>
    </source>
</evidence>
<dbReference type="Proteomes" id="UP000183038">
    <property type="component" value="Unassembled WGS sequence"/>
</dbReference>
<dbReference type="PANTHER" id="PTHR44520">
    <property type="entry name" value="RESPONSE REGULATOR RCP1-RELATED"/>
    <property type="match status" value="1"/>
</dbReference>
<dbReference type="SUPFAM" id="SSF52172">
    <property type="entry name" value="CheY-like"/>
    <property type="match status" value="1"/>
</dbReference>
<dbReference type="Gene3D" id="3.40.50.2300">
    <property type="match status" value="1"/>
</dbReference>